<protein>
    <submittedName>
        <fullName evidence="1">Uncharacterized protein</fullName>
    </submittedName>
</protein>
<sequence>MKITKVKVHKEIKIGLPNYSNITASCGLEADVGENEQIDWIKLWDTVNQELSVQTGNIDPAWIQTKSYRNFFKVTIKSPKGKE</sequence>
<accession>A0A0F8YRH6</accession>
<dbReference type="EMBL" id="LAZR01067924">
    <property type="protein sequence ID" value="KKK50626.1"/>
    <property type="molecule type" value="Genomic_DNA"/>
</dbReference>
<name>A0A0F8YRH6_9ZZZZ</name>
<evidence type="ECO:0000313" key="1">
    <source>
        <dbReference type="EMBL" id="KKK50626.1"/>
    </source>
</evidence>
<dbReference type="PROSITE" id="PS51257">
    <property type="entry name" value="PROKAR_LIPOPROTEIN"/>
    <property type="match status" value="1"/>
</dbReference>
<dbReference type="AlphaFoldDB" id="A0A0F8YRH6"/>
<proteinExistence type="predicted"/>
<comment type="caution">
    <text evidence="1">The sequence shown here is derived from an EMBL/GenBank/DDBJ whole genome shotgun (WGS) entry which is preliminary data.</text>
</comment>
<organism evidence="1">
    <name type="scientific">marine sediment metagenome</name>
    <dbReference type="NCBI Taxonomy" id="412755"/>
    <lineage>
        <taxon>unclassified sequences</taxon>
        <taxon>metagenomes</taxon>
        <taxon>ecological metagenomes</taxon>
    </lineage>
</organism>
<gene>
    <name evidence="1" type="ORF">LCGC14_3123170</name>
</gene>
<reference evidence="1" key="1">
    <citation type="journal article" date="2015" name="Nature">
        <title>Complex archaea that bridge the gap between prokaryotes and eukaryotes.</title>
        <authorList>
            <person name="Spang A."/>
            <person name="Saw J.H."/>
            <person name="Jorgensen S.L."/>
            <person name="Zaremba-Niedzwiedzka K."/>
            <person name="Martijn J."/>
            <person name="Lind A.E."/>
            <person name="van Eijk R."/>
            <person name="Schleper C."/>
            <person name="Guy L."/>
            <person name="Ettema T.J."/>
        </authorList>
    </citation>
    <scope>NUCLEOTIDE SEQUENCE</scope>
</reference>